<dbReference type="KEGG" id="gog:C1280_06170"/>
<dbReference type="Proteomes" id="UP000245802">
    <property type="component" value="Chromosome"/>
</dbReference>
<evidence type="ECO:0000313" key="1">
    <source>
        <dbReference type="EMBL" id="AWM36649.1"/>
    </source>
</evidence>
<dbReference type="EMBL" id="CP025958">
    <property type="protein sequence ID" value="AWM36649.1"/>
    <property type="molecule type" value="Genomic_DNA"/>
</dbReference>
<keyword evidence="2" id="KW-1185">Reference proteome</keyword>
<organism evidence="1 2">
    <name type="scientific">Gemmata obscuriglobus</name>
    <dbReference type="NCBI Taxonomy" id="114"/>
    <lineage>
        <taxon>Bacteria</taxon>
        <taxon>Pseudomonadati</taxon>
        <taxon>Planctomycetota</taxon>
        <taxon>Planctomycetia</taxon>
        <taxon>Gemmatales</taxon>
        <taxon>Gemmataceae</taxon>
        <taxon>Gemmata</taxon>
    </lineage>
</organism>
<evidence type="ECO:0000313" key="2">
    <source>
        <dbReference type="Proteomes" id="UP000245802"/>
    </source>
</evidence>
<reference evidence="1 2" key="1">
    <citation type="submission" date="2018-01" db="EMBL/GenBank/DDBJ databases">
        <title>G. obscuriglobus.</title>
        <authorList>
            <person name="Franke J."/>
            <person name="Blomberg W."/>
            <person name="Selmecki A."/>
        </authorList>
    </citation>
    <scope>NUCLEOTIDE SEQUENCE [LARGE SCALE GENOMIC DNA]</scope>
    <source>
        <strain evidence="1 2">DSM 5831</strain>
    </source>
</reference>
<accession>A0A2Z3GQR0</accession>
<dbReference type="AlphaFoldDB" id="A0A2Z3GQR0"/>
<gene>
    <name evidence="1" type="ORF">C1280_06170</name>
</gene>
<proteinExistence type="predicted"/>
<evidence type="ECO:0008006" key="3">
    <source>
        <dbReference type="Google" id="ProtNLM"/>
    </source>
</evidence>
<protein>
    <recommendedName>
        <fullName evidence="3">Cyclase dehydrase</fullName>
    </recommendedName>
</protein>
<sequence>MTAVTQPLPARTVKTHLPAGAAGSTFHPLATALGLFSLGLGLAEALAPGTMARATGVRSPALLRAYGLREMMSGLGILTNKRPAFWLWSRVGGDVIDLATLAAGYVEATSADRTKILASTAAVLGVTALDVLCAVEHSCMHDQQ</sequence>
<name>A0A2Z3GQR0_9BACT</name>